<dbReference type="Proteomes" id="UP000276133">
    <property type="component" value="Unassembled WGS sequence"/>
</dbReference>
<proteinExistence type="predicted"/>
<sequence>MINCLYFVSIDKQNLLHHLHLFLRQIDVKIKTPQKRIKQFDENNLSIKKQKLFCNGTNLFSPAFKIMFLIAKIKLKRRIKKLIVEPRGLPRRFGPFEDFCASA</sequence>
<accession>A0A3M7PM69</accession>
<keyword evidence="2" id="KW-1185">Reference proteome</keyword>
<comment type="caution">
    <text evidence="1">The sequence shown here is derived from an EMBL/GenBank/DDBJ whole genome shotgun (WGS) entry which is preliminary data.</text>
</comment>
<dbReference type="EMBL" id="REGN01010080">
    <property type="protein sequence ID" value="RMZ99737.1"/>
    <property type="molecule type" value="Genomic_DNA"/>
</dbReference>
<organism evidence="1 2">
    <name type="scientific">Brachionus plicatilis</name>
    <name type="common">Marine rotifer</name>
    <name type="synonym">Brachionus muelleri</name>
    <dbReference type="NCBI Taxonomy" id="10195"/>
    <lineage>
        <taxon>Eukaryota</taxon>
        <taxon>Metazoa</taxon>
        <taxon>Spiralia</taxon>
        <taxon>Gnathifera</taxon>
        <taxon>Rotifera</taxon>
        <taxon>Eurotatoria</taxon>
        <taxon>Monogononta</taxon>
        <taxon>Pseudotrocha</taxon>
        <taxon>Ploima</taxon>
        <taxon>Brachionidae</taxon>
        <taxon>Brachionus</taxon>
    </lineage>
</organism>
<gene>
    <name evidence="1" type="ORF">BpHYR1_038115</name>
</gene>
<evidence type="ECO:0000313" key="2">
    <source>
        <dbReference type="Proteomes" id="UP000276133"/>
    </source>
</evidence>
<name>A0A3M7PM69_BRAPC</name>
<dbReference type="AlphaFoldDB" id="A0A3M7PM69"/>
<reference evidence="1 2" key="1">
    <citation type="journal article" date="2018" name="Sci. Rep.">
        <title>Genomic signatures of local adaptation to the degree of environmental predictability in rotifers.</title>
        <authorList>
            <person name="Franch-Gras L."/>
            <person name="Hahn C."/>
            <person name="Garcia-Roger E.M."/>
            <person name="Carmona M.J."/>
            <person name="Serra M."/>
            <person name="Gomez A."/>
        </authorList>
    </citation>
    <scope>NUCLEOTIDE SEQUENCE [LARGE SCALE GENOMIC DNA]</scope>
    <source>
        <strain evidence="1">HYR1</strain>
    </source>
</reference>
<evidence type="ECO:0000313" key="1">
    <source>
        <dbReference type="EMBL" id="RMZ99737.1"/>
    </source>
</evidence>
<protein>
    <submittedName>
        <fullName evidence="1">Uncharacterized protein</fullName>
    </submittedName>
</protein>